<sequence>MTSKDDGVVFVVKRIIELLKEQDDVLIDVFFDLVFFQSGKCLERTKRTFNVSENDFSILVMVSIPDRFLVHSFNNLTNLWKNAAGATWDDLSLYAKYWNMFASSKGTDRTSPTGDQTAAWEVGKATKPQPLFAISVAYNKPAAQPGIYAQGLNATSPSNPTDLDGAQLIVG</sequence>
<evidence type="ECO:0000313" key="3">
    <source>
        <dbReference type="Proteomes" id="UP000593566"/>
    </source>
</evidence>
<accession>A0A8H6CGT9</accession>
<keyword evidence="3" id="KW-1185">Reference proteome</keyword>
<reference evidence="2 3" key="1">
    <citation type="journal article" date="2020" name="Genomics">
        <title>Complete, high-quality genomes from long-read metagenomic sequencing of two wolf lichen thalli reveals enigmatic genome architecture.</title>
        <authorList>
            <person name="McKenzie S.K."/>
            <person name="Walston R.F."/>
            <person name="Allen J.L."/>
        </authorList>
    </citation>
    <scope>NUCLEOTIDE SEQUENCE [LARGE SCALE GENOMIC DNA]</scope>
    <source>
        <strain evidence="2">WasteWater1</strain>
    </source>
</reference>
<evidence type="ECO:0000313" key="2">
    <source>
        <dbReference type="EMBL" id="KAF6223197.1"/>
    </source>
</evidence>
<evidence type="ECO:0000256" key="1">
    <source>
        <dbReference type="SAM" id="MobiDB-lite"/>
    </source>
</evidence>
<organism evidence="2 3">
    <name type="scientific">Letharia lupina</name>
    <dbReference type="NCBI Taxonomy" id="560253"/>
    <lineage>
        <taxon>Eukaryota</taxon>
        <taxon>Fungi</taxon>
        <taxon>Dikarya</taxon>
        <taxon>Ascomycota</taxon>
        <taxon>Pezizomycotina</taxon>
        <taxon>Lecanoromycetes</taxon>
        <taxon>OSLEUM clade</taxon>
        <taxon>Lecanoromycetidae</taxon>
        <taxon>Lecanorales</taxon>
        <taxon>Lecanorineae</taxon>
        <taxon>Parmeliaceae</taxon>
        <taxon>Letharia</taxon>
    </lineage>
</organism>
<feature type="compositionally biased region" description="Polar residues" evidence="1">
    <location>
        <begin position="152"/>
        <end position="161"/>
    </location>
</feature>
<dbReference type="Proteomes" id="UP000593566">
    <property type="component" value="Unassembled WGS sequence"/>
</dbReference>
<dbReference type="RefSeq" id="XP_037152414.1">
    <property type="nucleotide sequence ID" value="XM_037290979.1"/>
</dbReference>
<proteinExistence type="predicted"/>
<comment type="caution">
    <text evidence="2">The sequence shown here is derived from an EMBL/GenBank/DDBJ whole genome shotgun (WGS) entry which is preliminary data.</text>
</comment>
<name>A0A8H6CGT9_9LECA</name>
<gene>
    <name evidence="2" type="ORF">HO133_000039</name>
</gene>
<feature type="region of interest" description="Disordered" evidence="1">
    <location>
        <begin position="151"/>
        <end position="171"/>
    </location>
</feature>
<dbReference type="AlphaFoldDB" id="A0A8H6CGT9"/>
<dbReference type="EMBL" id="JACCJB010000010">
    <property type="protein sequence ID" value="KAF6223197.1"/>
    <property type="molecule type" value="Genomic_DNA"/>
</dbReference>
<dbReference type="GeneID" id="59328458"/>
<protein>
    <submittedName>
        <fullName evidence="2">Uncharacterized protein</fullName>
    </submittedName>
</protein>